<proteinExistence type="predicted"/>
<name>A0A2A2IGN2_9BACI</name>
<dbReference type="EMBL" id="NPOA01000004">
    <property type="protein sequence ID" value="PAV30300.1"/>
    <property type="molecule type" value="Genomic_DNA"/>
</dbReference>
<evidence type="ECO:0000313" key="2">
    <source>
        <dbReference type="Proteomes" id="UP000218887"/>
    </source>
</evidence>
<accession>A0A2A2IGN2</accession>
<keyword evidence="2" id="KW-1185">Reference proteome</keyword>
<comment type="caution">
    <text evidence="1">The sequence shown here is derived from an EMBL/GenBank/DDBJ whole genome shotgun (WGS) entry which is preliminary data.</text>
</comment>
<dbReference type="AlphaFoldDB" id="A0A2A2IGN2"/>
<gene>
    <name evidence="1" type="ORF">CIL05_07470</name>
</gene>
<protein>
    <submittedName>
        <fullName evidence="1">Uncharacterized protein</fullName>
    </submittedName>
</protein>
<sequence>MKENDFITREEALKALKKGKRVQFHWKDKVAEISPDTTLNELRWNLMANLKLLVSDVVNGKYSIIN</sequence>
<organism evidence="1 2">
    <name type="scientific">Virgibacillus profundi</name>
    <dbReference type="NCBI Taxonomy" id="2024555"/>
    <lineage>
        <taxon>Bacteria</taxon>
        <taxon>Bacillati</taxon>
        <taxon>Bacillota</taxon>
        <taxon>Bacilli</taxon>
        <taxon>Bacillales</taxon>
        <taxon>Bacillaceae</taxon>
        <taxon>Virgibacillus</taxon>
    </lineage>
</organism>
<dbReference type="Proteomes" id="UP000218887">
    <property type="component" value="Unassembled WGS sequence"/>
</dbReference>
<dbReference type="RefSeq" id="WP_095654902.1">
    <property type="nucleotide sequence ID" value="NZ_NPOA01000004.1"/>
</dbReference>
<reference evidence="1 2" key="1">
    <citation type="submission" date="2017-08" db="EMBL/GenBank/DDBJ databases">
        <title>Virgibacillus indicus sp. nov. and Virgibacillus profoundi sp. nov, two moderately halophilic bacteria isolated from marine sediment by using the Microfluidic Streak Plate.</title>
        <authorList>
            <person name="Xu B."/>
            <person name="Hu B."/>
            <person name="Wang J."/>
            <person name="Zhu Y."/>
            <person name="Huang L."/>
            <person name="Du W."/>
            <person name="Huang Y."/>
        </authorList>
    </citation>
    <scope>NUCLEOTIDE SEQUENCE [LARGE SCALE GENOMIC DNA]</scope>
    <source>
        <strain evidence="1 2">IO3-P3-H5</strain>
    </source>
</reference>
<evidence type="ECO:0000313" key="1">
    <source>
        <dbReference type="EMBL" id="PAV30300.1"/>
    </source>
</evidence>